<comment type="caution">
    <text evidence="2">The sequence shown here is derived from an EMBL/GenBank/DDBJ whole genome shotgun (WGS) entry which is preliminary data.</text>
</comment>
<keyword evidence="1" id="KW-0732">Signal</keyword>
<name>A0A8J2JQU1_9HEXA</name>
<proteinExistence type="predicted"/>
<dbReference type="Proteomes" id="UP000708208">
    <property type="component" value="Unassembled WGS sequence"/>
</dbReference>
<accession>A0A8J2JQU1</accession>
<evidence type="ECO:0000256" key="1">
    <source>
        <dbReference type="SAM" id="SignalP"/>
    </source>
</evidence>
<dbReference type="AlphaFoldDB" id="A0A8J2JQU1"/>
<gene>
    <name evidence="2" type="ORF">AFUS01_LOCUS2819</name>
</gene>
<keyword evidence="3" id="KW-1185">Reference proteome</keyword>
<evidence type="ECO:0000313" key="3">
    <source>
        <dbReference type="Proteomes" id="UP000708208"/>
    </source>
</evidence>
<feature type="chain" id="PRO_5035191162" evidence="1">
    <location>
        <begin position="19"/>
        <end position="85"/>
    </location>
</feature>
<reference evidence="2" key="1">
    <citation type="submission" date="2021-06" db="EMBL/GenBank/DDBJ databases">
        <authorList>
            <person name="Hodson N. C."/>
            <person name="Mongue J. A."/>
            <person name="Jaron S. K."/>
        </authorList>
    </citation>
    <scope>NUCLEOTIDE SEQUENCE</scope>
</reference>
<organism evidence="2 3">
    <name type="scientific">Allacma fusca</name>
    <dbReference type="NCBI Taxonomy" id="39272"/>
    <lineage>
        <taxon>Eukaryota</taxon>
        <taxon>Metazoa</taxon>
        <taxon>Ecdysozoa</taxon>
        <taxon>Arthropoda</taxon>
        <taxon>Hexapoda</taxon>
        <taxon>Collembola</taxon>
        <taxon>Symphypleona</taxon>
        <taxon>Sminthuridae</taxon>
        <taxon>Allacma</taxon>
    </lineage>
</organism>
<feature type="non-terminal residue" evidence="2">
    <location>
        <position position="1"/>
    </location>
</feature>
<sequence>MFFIQIILLAGIFTTAECGFFGCDDPENADVNIYLRSYENKTCGIFHVLFPKTYKLNDTTTCRCTKKSQVTCRTIEIVNATTTPA</sequence>
<dbReference type="EMBL" id="CAJVCH010016481">
    <property type="protein sequence ID" value="CAG7681503.1"/>
    <property type="molecule type" value="Genomic_DNA"/>
</dbReference>
<feature type="signal peptide" evidence="1">
    <location>
        <begin position="1"/>
        <end position="18"/>
    </location>
</feature>
<evidence type="ECO:0000313" key="2">
    <source>
        <dbReference type="EMBL" id="CAG7681503.1"/>
    </source>
</evidence>
<protein>
    <submittedName>
        <fullName evidence="2">Uncharacterized protein</fullName>
    </submittedName>
</protein>